<evidence type="ECO:0000313" key="6">
    <source>
        <dbReference type="Proteomes" id="UP000499080"/>
    </source>
</evidence>
<evidence type="ECO:0000313" key="4">
    <source>
        <dbReference type="EMBL" id="GBO21412.1"/>
    </source>
</evidence>
<dbReference type="Proteomes" id="UP000499080">
    <property type="component" value="Unassembled WGS sequence"/>
</dbReference>
<proteinExistence type="predicted"/>
<reference evidence="5 6" key="1">
    <citation type="journal article" date="2019" name="Sci. Rep.">
        <title>Orb-weaving spider Araneus ventricosus genome elucidates the spidroin gene catalogue.</title>
        <authorList>
            <person name="Kono N."/>
            <person name="Nakamura H."/>
            <person name="Ohtoshi R."/>
            <person name="Moran D.A.P."/>
            <person name="Shinohara A."/>
            <person name="Yoshida Y."/>
            <person name="Fujiwara M."/>
            <person name="Mori M."/>
            <person name="Tomita M."/>
            <person name="Arakawa K."/>
        </authorList>
    </citation>
    <scope>NUCLEOTIDE SEQUENCE [LARGE SCALE GENOMIC DNA]</scope>
</reference>
<evidence type="ECO:0000256" key="1">
    <source>
        <dbReference type="SAM" id="MobiDB-lite"/>
    </source>
</evidence>
<feature type="compositionally biased region" description="Basic and acidic residues" evidence="1">
    <location>
        <begin position="95"/>
        <end position="112"/>
    </location>
</feature>
<evidence type="ECO:0000313" key="2">
    <source>
        <dbReference type="EMBL" id="GBO21408.1"/>
    </source>
</evidence>
<comment type="caution">
    <text evidence="5">The sequence shown here is derived from an EMBL/GenBank/DDBJ whole genome shotgun (WGS) entry which is preliminary data.</text>
</comment>
<keyword evidence="6" id="KW-1185">Reference proteome</keyword>
<dbReference type="EMBL" id="BGPR01044596">
    <property type="protein sequence ID" value="GBO21412.1"/>
    <property type="molecule type" value="Genomic_DNA"/>
</dbReference>
<dbReference type="EMBL" id="BGPR01044597">
    <property type="protein sequence ID" value="GBO21413.1"/>
    <property type="molecule type" value="Genomic_DNA"/>
</dbReference>
<gene>
    <name evidence="3" type="ORF">AVEN_114982_1</name>
    <name evidence="4" type="ORF">AVEN_222367_1</name>
    <name evidence="5" type="ORF">AVEN_223130_1</name>
    <name evidence="2" type="ORF">AVEN_5243_1</name>
</gene>
<dbReference type="EMBL" id="BGPR01044593">
    <property type="protein sequence ID" value="GBO21408.1"/>
    <property type="molecule type" value="Genomic_DNA"/>
</dbReference>
<evidence type="ECO:0000313" key="3">
    <source>
        <dbReference type="EMBL" id="GBO21409.1"/>
    </source>
</evidence>
<name>A0A4Y2V823_ARAVE</name>
<organism evidence="5 6">
    <name type="scientific">Araneus ventricosus</name>
    <name type="common">Orbweaver spider</name>
    <name type="synonym">Epeira ventricosa</name>
    <dbReference type="NCBI Taxonomy" id="182803"/>
    <lineage>
        <taxon>Eukaryota</taxon>
        <taxon>Metazoa</taxon>
        <taxon>Ecdysozoa</taxon>
        <taxon>Arthropoda</taxon>
        <taxon>Chelicerata</taxon>
        <taxon>Arachnida</taxon>
        <taxon>Araneae</taxon>
        <taxon>Araneomorphae</taxon>
        <taxon>Entelegynae</taxon>
        <taxon>Araneoidea</taxon>
        <taxon>Araneidae</taxon>
        <taxon>Araneus</taxon>
    </lineage>
</organism>
<accession>A0A4Y2V823</accession>
<dbReference type="AlphaFoldDB" id="A0A4Y2V823"/>
<protein>
    <submittedName>
        <fullName evidence="5">Uncharacterized protein</fullName>
    </submittedName>
</protein>
<feature type="region of interest" description="Disordered" evidence="1">
    <location>
        <begin position="90"/>
        <end position="112"/>
    </location>
</feature>
<sequence>MKTKKEKTETIFYCPAHFKMSKKVKDNFLHVFSACESTPAILRQGKMKFAKLLDKDAEIQKATEVFKNNYLVYLFSAHAGPAYPQGCKALSGPAGKEKSTKPSKRHNDQYKL</sequence>
<dbReference type="EMBL" id="BGPR01044594">
    <property type="protein sequence ID" value="GBO21409.1"/>
    <property type="molecule type" value="Genomic_DNA"/>
</dbReference>
<evidence type="ECO:0000313" key="5">
    <source>
        <dbReference type="EMBL" id="GBO21413.1"/>
    </source>
</evidence>